<comment type="subcellular location">
    <subcellularLocation>
        <location evidence="1">Cell membrane</location>
        <topology evidence="1">Multi-pass membrane protein</topology>
    </subcellularLocation>
</comment>
<feature type="transmembrane region" description="Helical" evidence="8">
    <location>
        <begin position="175"/>
        <end position="193"/>
    </location>
</feature>
<proteinExistence type="inferred from homology"/>
<organism evidence="9 10">
    <name type="scientific">Chelatococcus caeni</name>
    <dbReference type="NCBI Taxonomy" id="1348468"/>
    <lineage>
        <taxon>Bacteria</taxon>
        <taxon>Pseudomonadati</taxon>
        <taxon>Pseudomonadota</taxon>
        <taxon>Alphaproteobacteria</taxon>
        <taxon>Hyphomicrobiales</taxon>
        <taxon>Chelatococcaceae</taxon>
        <taxon>Chelatococcus</taxon>
    </lineage>
</organism>
<evidence type="ECO:0000256" key="1">
    <source>
        <dbReference type="ARBA" id="ARBA00004651"/>
    </source>
</evidence>
<evidence type="ECO:0000313" key="10">
    <source>
        <dbReference type="Proteomes" id="UP000577362"/>
    </source>
</evidence>
<keyword evidence="10" id="KW-1185">Reference proteome</keyword>
<comment type="caution">
    <text evidence="9">The sequence shown here is derived from an EMBL/GenBank/DDBJ whole genome shotgun (WGS) entry which is preliminary data.</text>
</comment>
<dbReference type="PANTHER" id="PTHR34979:SF1">
    <property type="entry name" value="INNER MEMBRANE PROTEIN YGAZ"/>
    <property type="match status" value="1"/>
</dbReference>
<feature type="transmembrane region" description="Helical" evidence="8">
    <location>
        <begin position="53"/>
        <end position="73"/>
    </location>
</feature>
<dbReference type="RefSeq" id="WP_019401668.1">
    <property type="nucleotide sequence ID" value="NZ_JACIEN010000003.1"/>
</dbReference>
<evidence type="ECO:0000256" key="6">
    <source>
        <dbReference type="ARBA" id="ARBA00022989"/>
    </source>
</evidence>
<accession>A0A840C4Z1</accession>
<protein>
    <submittedName>
        <fullName evidence="9">4-azaleucine resistance transporter AzlC</fullName>
    </submittedName>
</protein>
<comment type="similarity">
    <text evidence="2">Belongs to the AzlC family.</text>
</comment>
<dbReference type="GO" id="GO:1903785">
    <property type="term" value="P:L-valine transmembrane transport"/>
    <property type="evidence" value="ECO:0007669"/>
    <property type="project" value="TreeGrafter"/>
</dbReference>
<feature type="transmembrane region" description="Helical" evidence="8">
    <location>
        <begin position="149"/>
        <end position="168"/>
    </location>
</feature>
<keyword evidence="6 8" id="KW-1133">Transmembrane helix</keyword>
<keyword evidence="4" id="KW-1003">Cell membrane</keyword>
<gene>
    <name evidence="9" type="ORF">GGR16_003030</name>
</gene>
<dbReference type="PANTHER" id="PTHR34979">
    <property type="entry name" value="INNER MEMBRANE PROTEIN YGAZ"/>
    <property type="match status" value="1"/>
</dbReference>
<evidence type="ECO:0000256" key="2">
    <source>
        <dbReference type="ARBA" id="ARBA00010735"/>
    </source>
</evidence>
<evidence type="ECO:0000313" key="9">
    <source>
        <dbReference type="EMBL" id="MBB4017996.1"/>
    </source>
</evidence>
<dbReference type="Proteomes" id="UP000577362">
    <property type="component" value="Unassembled WGS sequence"/>
</dbReference>
<keyword evidence="5 8" id="KW-0812">Transmembrane</keyword>
<dbReference type="EMBL" id="JACIEN010000003">
    <property type="protein sequence ID" value="MBB4017996.1"/>
    <property type="molecule type" value="Genomic_DNA"/>
</dbReference>
<evidence type="ECO:0000256" key="8">
    <source>
        <dbReference type="SAM" id="Phobius"/>
    </source>
</evidence>
<feature type="transmembrane region" description="Helical" evidence="8">
    <location>
        <begin position="85"/>
        <end position="108"/>
    </location>
</feature>
<dbReference type="AlphaFoldDB" id="A0A840C4Z1"/>
<evidence type="ECO:0000256" key="5">
    <source>
        <dbReference type="ARBA" id="ARBA00022692"/>
    </source>
</evidence>
<sequence>MNAHGAPARTARTATLTLRGVVDGAREIAPVAIFVIPFGIAFGAAAIEKGLPATLSVLMSALVFAGASQFAALDLWASPMPYLMLALTVFAVNARHILLGAALAPWLLHLPVAKRYAVLSVLSDPNWAQATRALQRGETDAGLILGSGLLMWVAWILATAVGAVLGANLGDLTRFGFDVLMISFFTAAVVGQWRGLPDLVPWIVAAAVALVGAWVLPFGWHVVAGALAGGITGALRHG</sequence>
<dbReference type="Pfam" id="PF03591">
    <property type="entry name" value="AzlC"/>
    <property type="match status" value="1"/>
</dbReference>
<reference evidence="9 10" key="1">
    <citation type="submission" date="2020-08" db="EMBL/GenBank/DDBJ databases">
        <title>Genomic Encyclopedia of Type Strains, Phase IV (KMG-IV): sequencing the most valuable type-strain genomes for metagenomic binning, comparative biology and taxonomic classification.</title>
        <authorList>
            <person name="Goeker M."/>
        </authorList>
    </citation>
    <scope>NUCLEOTIDE SEQUENCE [LARGE SCALE GENOMIC DNA]</scope>
    <source>
        <strain evidence="9 10">DSM 103737</strain>
    </source>
</reference>
<evidence type="ECO:0000256" key="4">
    <source>
        <dbReference type="ARBA" id="ARBA00022475"/>
    </source>
</evidence>
<dbReference type="GO" id="GO:0005886">
    <property type="term" value="C:plasma membrane"/>
    <property type="evidence" value="ECO:0007669"/>
    <property type="project" value="UniProtKB-SubCell"/>
</dbReference>
<keyword evidence="7 8" id="KW-0472">Membrane</keyword>
<evidence type="ECO:0000256" key="7">
    <source>
        <dbReference type="ARBA" id="ARBA00023136"/>
    </source>
</evidence>
<dbReference type="InterPro" id="IPR011606">
    <property type="entry name" value="Brnchd-chn_aa_trnsp_permease"/>
</dbReference>
<feature type="transmembrane region" description="Helical" evidence="8">
    <location>
        <begin position="28"/>
        <end position="47"/>
    </location>
</feature>
<name>A0A840C4Z1_9HYPH</name>
<evidence type="ECO:0000256" key="3">
    <source>
        <dbReference type="ARBA" id="ARBA00022448"/>
    </source>
</evidence>
<keyword evidence="3" id="KW-0813">Transport</keyword>
<feature type="transmembrane region" description="Helical" evidence="8">
    <location>
        <begin position="199"/>
        <end position="228"/>
    </location>
</feature>